<keyword evidence="4" id="KW-1185">Reference proteome</keyword>
<dbReference type="InterPro" id="IPR002477">
    <property type="entry name" value="Peptidoglycan-bd-like"/>
</dbReference>
<feature type="domain" description="Peptidoglycan binding-like" evidence="2">
    <location>
        <begin position="155"/>
        <end position="211"/>
    </location>
</feature>
<dbReference type="PANTHER" id="PTHR41533:SF1">
    <property type="entry name" value="L,D-TRANSPEPTIDASE YCBB-RELATED"/>
    <property type="match status" value="1"/>
</dbReference>
<feature type="domain" description="Peptidoglycan binding-like" evidence="2">
    <location>
        <begin position="305"/>
        <end position="345"/>
    </location>
</feature>
<dbReference type="InterPro" id="IPR052905">
    <property type="entry name" value="LD-transpeptidase_YkuD-like"/>
</dbReference>
<dbReference type="Pfam" id="PF01471">
    <property type="entry name" value="PG_binding_1"/>
    <property type="match status" value="3"/>
</dbReference>
<accession>A0A6M8B8Q9</accession>
<proteinExistence type="predicted"/>
<gene>
    <name evidence="3" type="ORF">HPC62_12335</name>
</gene>
<evidence type="ECO:0000313" key="3">
    <source>
        <dbReference type="EMBL" id="QKD82868.1"/>
    </source>
</evidence>
<dbReference type="AlphaFoldDB" id="A0A6M8B8Q9"/>
<dbReference type="PANTHER" id="PTHR41533">
    <property type="entry name" value="L,D-TRANSPEPTIDASE HI_1667-RELATED"/>
    <property type="match status" value="1"/>
</dbReference>
<feature type="compositionally biased region" description="Polar residues" evidence="1">
    <location>
        <begin position="227"/>
        <end position="242"/>
    </location>
</feature>
<feature type="domain" description="Peptidoglycan binding-like" evidence="2">
    <location>
        <begin position="77"/>
        <end position="132"/>
    </location>
</feature>
<feature type="region of interest" description="Disordered" evidence="1">
    <location>
        <begin position="219"/>
        <end position="265"/>
    </location>
</feature>
<dbReference type="RefSeq" id="WP_172356059.1">
    <property type="nucleotide sequence ID" value="NZ_CP053661.1"/>
</dbReference>
<reference evidence="3 4" key="1">
    <citation type="submission" date="2020-05" db="EMBL/GenBank/DDBJ databases">
        <title>Complete genome sequence of of a novel Thermoleptolyngbya strain isolated from hot springs of Ganzi, Sichuan China.</title>
        <authorList>
            <person name="Tang J."/>
            <person name="Daroch M."/>
            <person name="Li L."/>
            <person name="Waleron K."/>
            <person name="Waleron M."/>
            <person name="Waleron M."/>
        </authorList>
    </citation>
    <scope>NUCLEOTIDE SEQUENCE [LARGE SCALE GENOMIC DNA]</scope>
    <source>
        <strain evidence="3 4">PKUAC-SCTA183</strain>
    </source>
</reference>
<organism evidence="3 4">
    <name type="scientific">Thermoleptolyngbya sichuanensis A183</name>
    <dbReference type="NCBI Taxonomy" id="2737172"/>
    <lineage>
        <taxon>Bacteria</taxon>
        <taxon>Bacillati</taxon>
        <taxon>Cyanobacteriota</taxon>
        <taxon>Cyanophyceae</taxon>
        <taxon>Oculatellales</taxon>
        <taxon>Oculatellaceae</taxon>
        <taxon>Thermoleptolyngbya</taxon>
        <taxon>Thermoleptolyngbya sichuanensis</taxon>
    </lineage>
</organism>
<evidence type="ECO:0000256" key="1">
    <source>
        <dbReference type="SAM" id="MobiDB-lite"/>
    </source>
</evidence>
<evidence type="ECO:0000259" key="2">
    <source>
        <dbReference type="Pfam" id="PF01471"/>
    </source>
</evidence>
<dbReference type="Gene3D" id="1.10.101.10">
    <property type="entry name" value="PGBD-like superfamily/PGBD"/>
    <property type="match status" value="3"/>
</dbReference>
<dbReference type="Proteomes" id="UP000505210">
    <property type="component" value="Chromosome"/>
</dbReference>
<dbReference type="SUPFAM" id="SSF47090">
    <property type="entry name" value="PGBD-like"/>
    <property type="match status" value="3"/>
</dbReference>
<dbReference type="KEGG" id="theu:HPC62_12335"/>
<protein>
    <recommendedName>
        <fullName evidence="2">Peptidoglycan binding-like domain-containing protein</fullName>
    </recommendedName>
</protein>
<dbReference type="EMBL" id="CP053661">
    <property type="protein sequence ID" value="QKD82868.1"/>
    <property type="molecule type" value="Genomic_DNA"/>
</dbReference>
<sequence length="352" mass="35136">MSLRLFLQSGVAACGPIGSTRSLALWLGVAIASLFATVSPSLAQSVGSSAAGSPAQGQPIRLSQAALDDTLQLNDSSDAVAQLQTRLTQLGYYSGPISGTFGPLTQEAVIKFQEAQGLTADGIVGPATASALARAGSPASGAVSSSDSLLQVGDTGPAVTALQQRLTTAGYYQGPVDSIFGSQTEAAVLAFQQARGLTVDGIAGPATLAALANAPQAIAQTSPPATPSANPQGSAQPVSPQPITAAPPPVQSAPVEQPGLVTTQPPGVVDPASPVVSVPPIAPTAPPIATAPPVSPNPVLPPPSAGVLELQKQLSERGLYQGPLDGVMDLATQQAIEQAQRNHGLSLGDWAP</sequence>
<dbReference type="InterPro" id="IPR036365">
    <property type="entry name" value="PGBD-like_sf"/>
</dbReference>
<dbReference type="InterPro" id="IPR036366">
    <property type="entry name" value="PGBDSf"/>
</dbReference>
<evidence type="ECO:0000313" key="4">
    <source>
        <dbReference type="Proteomes" id="UP000505210"/>
    </source>
</evidence>
<name>A0A6M8B8Q9_9CYAN</name>